<proteinExistence type="predicted"/>
<feature type="region of interest" description="Disordered" evidence="1">
    <location>
        <begin position="107"/>
        <end position="127"/>
    </location>
</feature>
<gene>
    <name evidence="2" type="primary">Cnig_chr_V.g20176</name>
    <name evidence="2" type="ORF">B9Z55_020176</name>
</gene>
<accession>A0A2G5TLK5</accession>
<feature type="compositionally biased region" description="Polar residues" evidence="1">
    <location>
        <begin position="118"/>
        <end position="127"/>
    </location>
</feature>
<sequence>MDGKKKYNNGGRNGSGADRKMKRTVSIRMNRLATMVKWWTWWIGSGLEDDEDYFDSDGSGGDNNWFVARRSRRMTTTRMFGIGDGRSDASLEWFGLEADENYLDSDGSGCYNDEDGDWTSTGAQSGD</sequence>
<protein>
    <submittedName>
        <fullName evidence="2">Uncharacterized protein</fullName>
    </submittedName>
</protein>
<comment type="caution">
    <text evidence="2">The sequence shown here is derived from an EMBL/GenBank/DDBJ whole genome shotgun (WGS) entry which is preliminary data.</text>
</comment>
<evidence type="ECO:0000313" key="3">
    <source>
        <dbReference type="Proteomes" id="UP000230233"/>
    </source>
</evidence>
<evidence type="ECO:0000256" key="1">
    <source>
        <dbReference type="SAM" id="MobiDB-lite"/>
    </source>
</evidence>
<evidence type="ECO:0000313" key="2">
    <source>
        <dbReference type="EMBL" id="PIC28172.1"/>
    </source>
</evidence>
<dbReference type="EMBL" id="PDUG01000005">
    <property type="protein sequence ID" value="PIC28172.1"/>
    <property type="molecule type" value="Genomic_DNA"/>
</dbReference>
<organism evidence="2 3">
    <name type="scientific">Caenorhabditis nigoni</name>
    <dbReference type="NCBI Taxonomy" id="1611254"/>
    <lineage>
        <taxon>Eukaryota</taxon>
        <taxon>Metazoa</taxon>
        <taxon>Ecdysozoa</taxon>
        <taxon>Nematoda</taxon>
        <taxon>Chromadorea</taxon>
        <taxon>Rhabditida</taxon>
        <taxon>Rhabditina</taxon>
        <taxon>Rhabditomorpha</taxon>
        <taxon>Rhabditoidea</taxon>
        <taxon>Rhabditidae</taxon>
        <taxon>Peloderinae</taxon>
        <taxon>Caenorhabditis</taxon>
    </lineage>
</organism>
<reference evidence="3" key="1">
    <citation type="submission" date="2017-10" db="EMBL/GenBank/DDBJ databases">
        <title>Rapid genome shrinkage in a self-fertile nematode reveals novel sperm competition proteins.</title>
        <authorList>
            <person name="Yin D."/>
            <person name="Schwarz E.M."/>
            <person name="Thomas C.G."/>
            <person name="Felde R.L."/>
            <person name="Korf I.F."/>
            <person name="Cutter A.D."/>
            <person name="Schartner C.M."/>
            <person name="Ralston E.J."/>
            <person name="Meyer B.J."/>
            <person name="Haag E.S."/>
        </authorList>
    </citation>
    <scope>NUCLEOTIDE SEQUENCE [LARGE SCALE GENOMIC DNA]</scope>
    <source>
        <strain evidence="3">JU1422</strain>
    </source>
</reference>
<dbReference type="AlphaFoldDB" id="A0A2G5TLK5"/>
<dbReference type="Proteomes" id="UP000230233">
    <property type="component" value="Chromosome V"/>
</dbReference>
<keyword evidence="3" id="KW-1185">Reference proteome</keyword>
<feature type="region of interest" description="Disordered" evidence="1">
    <location>
        <begin position="1"/>
        <end position="20"/>
    </location>
</feature>
<name>A0A2G5TLK5_9PELO</name>